<dbReference type="Proteomes" id="UP000317332">
    <property type="component" value="Unassembled WGS sequence"/>
</dbReference>
<name>A0A506PJ18_9FLAO</name>
<dbReference type="GO" id="GO:0016758">
    <property type="term" value="F:hexosyltransferase activity"/>
    <property type="evidence" value="ECO:0007669"/>
    <property type="project" value="UniProtKB-ARBA"/>
</dbReference>
<proteinExistence type="predicted"/>
<evidence type="ECO:0000313" key="2">
    <source>
        <dbReference type="EMBL" id="TPV33856.1"/>
    </source>
</evidence>
<dbReference type="RefSeq" id="WP_140989722.1">
    <property type="nucleotide sequence ID" value="NZ_VHIQ01000003.1"/>
</dbReference>
<dbReference type="SUPFAM" id="SSF53448">
    <property type="entry name" value="Nucleotide-diphospho-sugar transferases"/>
    <property type="match status" value="1"/>
</dbReference>
<dbReference type="AlphaFoldDB" id="A0A506PJ18"/>
<evidence type="ECO:0000259" key="1">
    <source>
        <dbReference type="Pfam" id="PF00535"/>
    </source>
</evidence>
<keyword evidence="2" id="KW-0808">Transferase</keyword>
<gene>
    <name evidence="2" type="ORF">FJ651_06770</name>
</gene>
<keyword evidence="3" id="KW-1185">Reference proteome</keyword>
<sequence>MNIHLVSIIIPVFNRTHLIAKTLDSVLAQTYTNWECLIIDDGSTDQTPQVVQAYITKDSRFKYVLRSNEYLPGGNGARNYGLKLSLGTYINFLDSDDILLPNKLEHQLALLQSHNANYCICQTEWIDVTKNLSLGLRSKSISSHKRLEDYICYQIFWSTGAPLWKKEFIMTHKLQFDETLKQSQEYDFHIKALAIDDNYIPTAKVLIQLIKHEDNLSNNWMASSEKVISNVLVKANTLKNYNSVLSKKCQLKLLEMVTLVYKDQLLLKNYRCAKNVQKMLLEMLTHMPVPSSKKTLFYIKTYVIYWSYIIFGKGYKLLKPMYVGKLV</sequence>
<accession>A0A506PJ18</accession>
<organism evidence="2 3">
    <name type="scientific">Paucihalobacter ruber</name>
    <dbReference type="NCBI Taxonomy" id="2567861"/>
    <lineage>
        <taxon>Bacteria</taxon>
        <taxon>Pseudomonadati</taxon>
        <taxon>Bacteroidota</taxon>
        <taxon>Flavobacteriia</taxon>
        <taxon>Flavobacteriales</taxon>
        <taxon>Flavobacteriaceae</taxon>
        <taxon>Paucihalobacter</taxon>
    </lineage>
</organism>
<comment type="caution">
    <text evidence="2">The sequence shown here is derived from an EMBL/GenBank/DDBJ whole genome shotgun (WGS) entry which is preliminary data.</text>
</comment>
<dbReference type="InterPro" id="IPR029044">
    <property type="entry name" value="Nucleotide-diphossugar_trans"/>
</dbReference>
<dbReference type="InterPro" id="IPR001173">
    <property type="entry name" value="Glyco_trans_2-like"/>
</dbReference>
<dbReference type="EMBL" id="VHIQ01000003">
    <property type="protein sequence ID" value="TPV33856.1"/>
    <property type="molecule type" value="Genomic_DNA"/>
</dbReference>
<dbReference type="PANTHER" id="PTHR22916">
    <property type="entry name" value="GLYCOSYLTRANSFERASE"/>
    <property type="match status" value="1"/>
</dbReference>
<dbReference type="Gene3D" id="3.90.550.10">
    <property type="entry name" value="Spore Coat Polysaccharide Biosynthesis Protein SpsA, Chain A"/>
    <property type="match status" value="1"/>
</dbReference>
<dbReference type="Pfam" id="PF00535">
    <property type="entry name" value="Glycos_transf_2"/>
    <property type="match status" value="1"/>
</dbReference>
<reference evidence="2 3" key="1">
    <citation type="submission" date="2019-06" db="EMBL/GenBank/DDBJ databases">
        <title>Flavobacteriaceae Paucihalobacterium erythroidium CWB-1, complete genome.</title>
        <authorList>
            <person name="Wu S."/>
        </authorList>
    </citation>
    <scope>NUCLEOTIDE SEQUENCE [LARGE SCALE GENOMIC DNA]</scope>
    <source>
        <strain evidence="2 3">CWB-1</strain>
    </source>
</reference>
<dbReference type="CDD" id="cd00761">
    <property type="entry name" value="Glyco_tranf_GTA_type"/>
    <property type="match status" value="1"/>
</dbReference>
<feature type="domain" description="Glycosyltransferase 2-like" evidence="1">
    <location>
        <begin position="7"/>
        <end position="132"/>
    </location>
</feature>
<evidence type="ECO:0000313" key="3">
    <source>
        <dbReference type="Proteomes" id="UP000317332"/>
    </source>
</evidence>
<dbReference type="PANTHER" id="PTHR22916:SF3">
    <property type="entry name" value="UDP-GLCNAC:BETAGAL BETA-1,3-N-ACETYLGLUCOSAMINYLTRANSFERASE-LIKE PROTEIN 1"/>
    <property type="match status" value="1"/>
</dbReference>
<protein>
    <submittedName>
        <fullName evidence="2">Glycosyltransferase family 2 protein</fullName>
    </submittedName>
</protein>
<dbReference type="OrthoDB" id="597270at2"/>